<organism evidence="5 6">
    <name type="scientific">Gonapodya prolifera (strain JEL478)</name>
    <name type="common">Monoblepharis prolifera</name>
    <dbReference type="NCBI Taxonomy" id="1344416"/>
    <lineage>
        <taxon>Eukaryota</taxon>
        <taxon>Fungi</taxon>
        <taxon>Fungi incertae sedis</taxon>
        <taxon>Chytridiomycota</taxon>
        <taxon>Chytridiomycota incertae sedis</taxon>
        <taxon>Monoblepharidomycetes</taxon>
        <taxon>Monoblepharidales</taxon>
        <taxon>Gonapodyaceae</taxon>
        <taxon>Gonapodya</taxon>
    </lineage>
</organism>
<dbReference type="OrthoDB" id="6262491at2759"/>
<name>A0A139A3D3_GONPJ</name>
<protein>
    <submittedName>
        <fullName evidence="5">Uncharacterized protein</fullName>
    </submittedName>
</protein>
<evidence type="ECO:0000256" key="2">
    <source>
        <dbReference type="ARBA" id="ARBA00022737"/>
    </source>
</evidence>
<proteinExistence type="predicted"/>
<feature type="compositionally biased region" description="Polar residues" evidence="4">
    <location>
        <begin position="20"/>
        <end position="49"/>
    </location>
</feature>
<dbReference type="PROSITE" id="PS50082">
    <property type="entry name" value="WD_REPEATS_2"/>
    <property type="match status" value="1"/>
</dbReference>
<gene>
    <name evidence="5" type="ORF">M427DRAFT_438344</name>
</gene>
<dbReference type="AlphaFoldDB" id="A0A139A3D3"/>
<keyword evidence="1 3" id="KW-0853">WD repeat</keyword>
<dbReference type="InterPro" id="IPR019775">
    <property type="entry name" value="WD40_repeat_CS"/>
</dbReference>
<evidence type="ECO:0000313" key="6">
    <source>
        <dbReference type="Proteomes" id="UP000070544"/>
    </source>
</evidence>
<dbReference type="PROSITE" id="PS00678">
    <property type="entry name" value="WD_REPEATS_1"/>
    <property type="match status" value="1"/>
</dbReference>
<evidence type="ECO:0000256" key="4">
    <source>
        <dbReference type="SAM" id="MobiDB-lite"/>
    </source>
</evidence>
<evidence type="ECO:0000256" key="3">
    <source>
        <dbReference type="PROSITE-ProRule" id="PRU00221"/>
    </source>
</evidence>
<dbReference type="EMBL" id="KQ965803">
    <property type="protein sequence ID" value="KXS11327.1"/>
    <property type="molecule type" value="Genomic_DNA"/>
</dbReference>
<dbReference type="PROSITE" id="PS50294">
    <property type="entry name" value="WD_REPEATS_REGION"/>
    <property type="match status" value="1"/>
</dbReference>
<dbReference type="Pfam" id="PF00400">
    <property type="entry name" value="WD40"/>
    <property type="match status" value="1"/>
</dbReference>
<dbReference type="SUPFAM" id="SSF50978">
    <property type="entry name" value="WD40 repeat-like"/>
    <property type="match status" value="1"/>
</dbReference>
<sequence>MAGIVVWTPKDASRRVEGESTLTTDTAEHNSSTLTTDTAENGATLTTDNPGHESVHPSTTTGQGQGQPPPWNAVQHASHPLGRTLTRCVGHDGAIFSVAFSPRGTFLVSAGDDRTVRTWDISGFGSKGR</sequence>
<dbReference type="Gene3D" id="2.130.10.10">
    <property type="entry name" value="YVTN repeat-like/Quinoprotein amine dehydrogenase"/>
    <property type="match status" value="1"/>
</dbReference>
<keyword evidence="2" id="KW-0677">Repeat</keyword>
<reference evidence="5 6" key="1">
    <citation type="journal article" date="2015" name="Genome Biol. Evol.">
        <title>Phylogenomic analyses indicate that early fungi evolved digesting cell walls of algal ancestors of land plants.</title>
        <authorList>
            <person name="Chang Y."/>
            <person name="Wang S."/>
            <person name="Sekimoto S."/>
            <person name="Aerts A.L."/>
            <person name="Choi C."/>
            <person name="Clum A."/>
            <person name="LaButti K.M."/>
            <person name="Lindquist E.A."/>
            <person name="Yee Ngan C."/>
            <person name="Ohm R.A."/>
            <person name="Salamov A.A."/>
            <person name="Grigoriev I.V."/>
            <person name="Spatafora J.W."/>
            <person name="Berbee M.L."/>
        </authorList>
    </citation>
    <scope>NUCLEOTIDE SEQUENCE [LARGE SCALE GENOMIC DNA]</scope>
    <source>
        <strain evidence="5 6">JEL478</strain>
    </source>
</reference>
<dbReference type="SMART" id="SM00320">
    <property type="entry name" value="WD40"/>
    <property type="match status" value="1"/>
</dbReference>
<dbReference type="InterPro" id="IPR001680">
    <property type="entry name" value="WD40_rpt"/>
</dbReference>
<dbReference type="InterPro" id="IPR036322">
    <property type="entry name" value="WD40_repeat_dom_sf"/>
</dbReference>
<evidence type="ECO:0000313" key="5">
    <source>
        <dbReference type="EMBL" id="KXS11327.1"/>
    </source>
</evidence>
<feature type="region of interest" description="Disordered" evidence="4">
    <location>
        <begin position="1"/>
        <end position="78"/>
    </location>
</feature>
<dbReference type="Proteomes" id="UP000070544">
    <property type="component" value="Unassembled WGS sequence"/>
</dbReference>
<feature type="repeat" description="WD" evidence="3">
    <location>
        <begin position="88"/>
        <end position="122"/>
    </location>
</feature>
<evidence type="ECO:0000256" key="1">
    <source>
        <dbReference type="ARBA" id="ARBA00022574"/>
    </source>
</evidence>
<dbReference type="InterPro" id="IPR015943">
    <property type="entry name" value="WD40/YVTN_repeat-like_dom_sf"/>
</dbReference>
<keyword evidence="6" id="KW-1185">Reference proteome</keyword>
<accession>A0A139A3D3</accession>